<reference evidence="1 2" key="1">
    <citation type="journal article" date="2020" name="bioRxiv">
        <title>Metabolic contributions of an alphaproteobacterial endosymbiont in the apicomplexan Cardiosporidium cionae.</title>
        <authorList>
            <person name="Hunter E.S."/>
            <person name="Paight C.J."/>
            <person name="Lane C.E."/>
        </authorList>
    </citation>
    <scope>NUCLEOTIDE SEQUENCE [LARGE SCALE GENOMIC DNA]</scope>
    <source>
        <strain evidence="1">ESH_2018</strain>
    </source>
</reference>
<comment type="caution">
    <text evidence="1">The sequence shown here is derived from an EMBL/GenBank/DDBJ whole genome shotgun (WGS) entry which is preliminary data.</text>
</comment>
<sequence length="110" mass="12548">MSGVNGNLLVAKKLFTERALNYGSFKQRCESFRLIFFWVTVGVLSLDLFFRPVRSSYWKAFSPLNLPSQILSASRARKSVDDFSQSELDASAEVWKSYENMIGKQRPKAS</sequence>
<dbReference type="Proteomes" id="UP000823046">
    <property type="component" value="Unassembled WGS sequence"/>
</dbReference>
<evidence type="ECO:0000313" key="2">
    <source>
        <dbReference type="Proteomes" id="UP000823046"/>
    </source>
</evidence>
<evidence type="ECO:0008006" key="3">
    <source>
        <dbReference type="Google" id="ProtNLM"/>
    </source>
</evidence>
<name>A0ABQ7J6E4_9APIC</name>
<dbReference type="EMBL" id="JADAQX010000701">
    <property type="protein sequence ID" value="KAF8819547.1"/>
    <property type="molecule type" value="Genomic_DNA"/>
</dbReference>
<accession>A0ABQ7J6E4</accession>
<gene>
    <name evidence="1" type="ORF">IE077_004185</name>
</gene>
<evidence type="ECO:0000313" key="1">
    <source>
        <dbReference type="EMBL" id="KAF8819547.1"/>
    </source>
</evidence>
<protein>
    <recommendedName>
        <fullName evidence="3">Transmembrane protein</fullName>
    </recommendedName>
</protein>
<keyword evidence="2" id="KW-1185">Reference proteome</keyword>
<proteinExistence type="predicted"/>
<organism evidence="1 2">
    <name type="scientific">Cardiosporidium cionae</name>
    <dbReference type="NCBI Taxonomy" id="476202"/>
    <lineage>
        <taxon>Eukaryota</taxon>
        <taxon>Sar</taxon>
        <taxon>Alveolata</taxon>
        <taxon>Apicomplexa</taxon>
        <taxon>Aconoidasida</taxon>
        <taxon>Nephromycida</taxon>
        <taxon>Cardiosporidium</taxon>
    </lineage>
</organism>